<dbReference type="AlphaFoldDB" id="A0A3P3VT79"/>
<dbReference type="EMBL" id="RQVS01000013">
    <property type="protein sequence ID" value="RRJ85991.1"/>
    <property type="molecule type" value="Genomic_DNA"/>
</dbReference>
<evidence type="ECO:0008006" key="3">
    <source>
        <dbReference type="Google" id="ProtNLM"/>
    </source>
</evidence>
<dbReference type="OrthoDB" id="5115786at2"/>
<organism evidence="1 2">
    <name type="scientific">Gulosibacter macacae</name>
    <dbReference type="NCBI Taxonomy" id="2488791"/>
    <lineage>
        <taxon>Bacteria</taxon>
        <taxon>Bacillati</taxon>
        <taxon>Actinomycetota</taxon>
        <taxon>Actinomycetes</taxon>
        <taxon>Micrococcales</taxon>
        <taxon>Microbacteriaceae</taxon>
        <taxon>Gulosibacter</taxon>
    </lineage>
</organism>
<accession>A0A3P3VT79</accession>
<reference evidence="1 2" key="1">
    <citation type="submission" date="2018-11" db="EMBL/GenBank/DDBJ databases">
        <title>YIM 102482-1 draft genome.</title>
        <authorList>
            <person name="Li G."/>
            <person name="Jiang Y."/>
        </authorList>
    </citation>
    <scope>NUCLEOTIDE SEQUENCE [LARGE SCALE GENOMIC DNA]</scope>
    <source>
        <strain evidence="1 2">YIM 102482-1</strain>
    </source>
</reference>
<comment type="caution">
    <text evidence="1">The sequence shown here is derived from an EMBL/GenBank/DDBJ whole genome shotgun (WGS) entry which is preliminary data.</text>
</comment>
<dbReference type="RefSeq" id="WP_124973296.1">
    <property type="nucleotide sequence ID" value="NZ_RQVS01000013.1"/>
</dbReference>
<protein>
    <recommendedName>
        <fullName evidence="3">MIP18 family-like domain-containing protein</fullName>
    </recommendedName>
</protein>
<keyword evidence="2" id="KW-1185">Reference proteome</keyword>
<evidence type="ECO:0000313" key="1">
    <source>
        <dbReference type="EMBL" id="RRJ85991.1"/>
    </source>
</evidence>
<name>A0A3P3VT79_9MICO</name>
<proteinExistence type="predicted"/>
<gene>
    <name evidence="1" type="ORF">EG850_10650</name>
</gene>
<dbReference type="Proteomes" id="UP000274391">
    <property type="component" value="Unassembled WGS sequence"/>
</dbReference>
<evidence type="ECO:0000313" key="2">
    <source>
        <dbReference type="Proteomes" id="UP000274391"/>
    </source>
</evidence>
<sequence>MSNPTLTAEIREALLTSMFVDEVVQVRTTPAEGAPDVVGVRVALTNVDDLYSLPPVIAELRQLVREAAGGVEAVFIEPDVTAPQRETVTTEAIVFPSWD</sequence>